<dbReference type="SUPFAM" id="SSF46458">
    <property type="entry name" value="Globin-like"/>
    <property type="match status" value="2"/>
</dbReference>
<feature type="transmembrane region" description="Helical" evidence="5">
    <location>
        <begin position="236"/>
        <end position="254"/>
    </location>
</feature>
<keyword evidence="6" id="KW-1185">Reference proteome</keyword>
<evidence type="ECO:0000313" key="6">
    <source>
        <dbReference type="Proteomes" id="UP000095283"/>
    </source>
</evidence>
<dbReference type="InterPro" id="IPR044399">
    <property type="entry name" value="Mb-like_M"/>
</dbReference>
<proteinExistence type="predicted"/>
<keyword evidence="3" id="KW-0479">Metal-binding</keyword>
<keyword evidence="4" id="KW-0408">Iron</keyword>
<name>A0A1I7WDV5_HETBA</name>
<dbReference type="GO" id="GO:0020037">
    <property type="term" value="F:heme binding"/>
    <property type="evidence" value="ECO:0007669"/>
    <property type="project" value="InterPro"/>
</dbReference>
<dbReference type="GO" id="GO:0005506">
    <property type="term" value="F:iron ion binding"/>
    <property type="evidence" value="ECO:0007669"/>
    <property type="project" value="InterPro"/>
</dbReference>
<keyword evidence="5" id="KW-0812">Transmembrane</keyword>
<dbReference type="Gene3D" id="1.10.490.10">
    <property type="entry name" value="Globins"/>
    <property type="match status" value="2"/>
</dbReference>
<evidence type="ECO:0000256" key="1">
    <source>
        <dbReference type="ARBA" id="ARBA00011245"/>
    </source>
</evidence>
<dbReference type="GO" id="GO:0015671">
    <property type="term" value="P:oxygen transport"/>
    <property type="evidence" value="ECO:0007669"/>
    <property type="project" value="InterPro"/>
</dbReference>
<keyword evidence="5" id="KW-0472">Membrane</keyword>
<evidence type="ECO:0000313" key="7">
    <source>
        <dbReference type="WBParaSite" id="Hba_03141"/>
    </source>
</evidence>
<keyword evidence="2" id="KW-0349">Heme</keyword>
<protein>
    <submittedName>
        <fullName evidence="7">GLOBIN domain-containing protein</fullName>
    </submittedName>
</protein>
<feature type="transmembrane region" description="Helical" evidence="5">
    <location>
        <begin position="186"/>
        <end position="205"/>
    </location>
</feature>
<dbReference type="PANTHER" id="PTHR46783">
    <property type="entry name" value="CYTOGLOBIN"/>
    <property type="match status" value="1"/>
</dbReference>
<keyword evidence="5" id="KW-1133">Transmembrane helix</keyword>
<sequence>MSQPINDVLFNLCKQLSSPIIVTFSCVSGSKLKEIEAKKLFAEYPHYKNIWPQFRAIPDSSLISSDNLKNHAKVYMSGLQCLLYSTLLITQKINCRFALFITIYLTWKSMFQEIVTVLDDNDKLCEVTRRIARSHCKWNIYKYHIEVGELRTFFQLSEILSIPQNFLSKIMSLLNFYISTQRKLKCLIFLKILAVSSTFKSYFIYFQHMVPELIDVLNQCMGGNITPEVAEAWSTLYDIIGNMINILLTYIISFKRWNRIIY</sequence>
<comment type="subunit">
    <text evidence="1">Monomer.</text>
</comment>
<dbReference type="InterPro" id="IPR013314">
    <property type="entry name" value="Globin_lamprey/hagfish"/>
</dbReference>
<dbReference type="WBParaSite" id="Hba_03141">
    <property type="protein sequence ID" value="Hba_03141"/>
    <property type="gene ID" value="Hba_03141"/>
</dbReference>
<accession>A0A1I7WDV5</accession>
<evidence type="ECO:0000256" key="2">
    <source>
        <dbReference type="ARBA" id="ARBA00022617"/>
    </source>
</evidence>
<reference evidence="7" key="1">
    <citation type="submission" date="2016-11" db="UniProtKB">
        <authorList>
            <consortium name="WormBaseParasite"/>
        </authorList>
    </citation>
    <scope>IDENTIFICATION</scope>
</reference>
<evidence type="ECO:0000256" key="5">
    <source>
        <dbReference type="SAM" id="Phobius"/>
    </source>
</evidence>
<dbReference type="InterPro" id="IPR009050">
    <property type="entry name" value="Globin-like_sf"/>
</dbReference>
<evidence type="ECO:0000256" key="3">
    <source>
        <dbReference type="ARBA" id="ARBA00022723"/>
    </source>
</evidence>
<dbReference type="Proteomes" id="UP000095283">
    <property type="component" value="Unplaced"/>
</dbReference>
<dbReference type="GO" id="GO:0019825">
    <property type="term" value="F:oxygen binding"/>
    <property type="evidence" value="ECO:0007669"/>
    <property type="project" value="InterPro"/>
</dbReference>
<dbReference type="PANTHER" id="PTHR46783:SF1">
    <property type="entry name" value="CYTOGLOBIN-1-RELATED"/>
    <property type="match status" value="1"/>
</dbReference>
<organism evidence="6 7">
    <name type="scientific">Heterorhabditis bacteriophora</name>
    <name type="common">Entomopathogenic nematode worm</name>
    <dbReference type="NCBI Taxonomy" id="37862"/>
    <lineage>
        <taxon>Eukaryota</taxon>
        <taxon>Metazoa</taxon>
        <taxon>Ecdysozoa</taxon>
        <taxon>Nematoda</taxon>
        <taxon>Chromadorea</taxon>
        <taxon>Rhabditida</taxon>
        <taxon>Rhabditina</taxon>
        <taxon>Rhabditomorpha</taxon>
        <taxon>Strongyloidea</taxon>
        <taxon>Heterorhabditidae</taxon>
        <taxon>Heterorhabditis</taxon>
    </lineage>
</organism>
<dbReference type="InterPro" id="IPR012292">
    <property type="entry name" value="Globin/Proto"/>
</dbReference>
<dbReference type="AlphaFoldDB" id="A0A1I7WDV5"/>
<evidence type="ECO:0000256" key="4">
    <source>
        <dbReference type="ARBA" id="ARBA00023004"/>
    </source>
</evidence>
<dbReference type="CDD" id="cd01040">
    <property type="entry name" value="Mb-like"/>
    <property type="match status" value="1"/>
</dbReference>
<dbReference type="GO" id="GO:0016491">
    <property type="term" value="F:oxidoreductase activity"/>
    <property type="evidence" value="ECO:0007669"/>
    <property type="project" value="TreeGrafter"/>
</dbReference>